<dbReference type="InterPro" id="IPR003954">
    <property type="entry name" value="RRM_euk-type"/>
</dbReference>
<feature type="region of interest" description="Disordered" evidence="7">
    <location>
        <begin position="20"/>
        <end position="79"/>
    </location>
</feature>
<feature type="compositionally biased region" description="Low complexity" evidence="7">
    <location>
        <begin position="364"/>
        <end position="375"/>
    </location>
</feature>
<feature type="region of interest" description="Disordered" evidence="7">
    <location>
        <begin position="131"/>
        <end position="419"/>
    </location>
</feature>
<reference evidence="10" key="1">
    <citation type="submission" date="2020-11" db="EMBL/GenBank/DDBJ databases">
        <authorList>
            <consortium name="DOE Joint Genome Institute"/>
            <person name="Ahrendt S."/>
            <person name="Riley R."/>
            <person name="Andreopoulos W."/>
            <person name="Labutti K."/>
            <person name="Pangilinan J."/>
            <person name="Ruiz-Duenas F.J."/>
            <person name="Barrasa J.M."/>
            <person name="Sanchez-Garcia M."/>
            <person name="Camarero S."/>
            <person name="Miyauchi S."/>
            <person name="Serrano A."/>
            <person name="Linde D."/>
            <person name="Babiker R."/>
            <person name="Drula E."/>
            <person name="Ayuso-Fernandez I."/>
            <person name="Pacheco R."/>
            <person name="Padilla G."/>
            <person name="Ferreira P."/>
            <person name="Barriuso J."/>
            <person name="Kellner H."/>
            <person name="Castanera R."/>
            <person name="Alfaro M."/>
            <person name="Ramirez L."/>
            <person name="Pisabarro A.G."/>
            <person name="Kuo A."/>
            <person name="Tritt A."/>
            <person name="Lipzen A."/>
            <person name="He G."/>
            <person name="Yan M."/>
            <person name="Ng V."/>
            <person name="Cullen D."/>
            <person name="Martin F."/>
            <person name="Rosso M.-N."/>
            <person name="Henrissat B."/>
            <person name="Hibbett D."/>
            <person name="Martinez A.T."/>
            <person name="Grigoriev I.V."/>
        </authorList>
    </citation>
    <scope>NUCLEOTIDE SEQUENCE</scope>
    <source>
        <strain evidence="10">CIRM-BRFM 674</strain>
    </source>
</reference>
<keyword evidence="2" id="KW-0507">mRNA processing</keyword>
<feature type="domain" description="RRM" evidence="8">
    <location>
        <begin position="550"/>
        <end position="637"/>
    </location>
</feature>
<dbReference type="PROSITE" id="PS50174">
    <property type="entry name" value="G_PATCH"/>
    <property type="match status" value="1"/>
</dbReference>
<organism evidence="10 11">
    <name type="scientific">Pholiota conissans</name>
    <dbReference type="NCBI Taxonomy" id="109636"/>
    <lineage>
        <taxon>Eukaryota</taxon>
        <taxon>Fungi</taxon>
        <taxon>Dikarya</taxon>
        <taxon>Basidiomycota</taxon>
        <taxon>Agaricomycotina</taxon>
        <taxon>Agaricomycetes</taxon>
        <taxon>Agaricomycetidae</taxon>
        <taxon>Agaricales</taxon>
        <taxon>Agaricineae</taxon>
        <taxon>Strophariaceae</taxon>
        <taxon>Pholiota</taxon>
    </lineage>
</organism>
<evidence type="ECO:0000256" key="6">
    <source>
        <dbReference type="PROSITE-ProRule" id="PRU00176"/>
    </source>
</evidence>
<dbReference type="SMART" id="SM00361">
    <property type="entry name" value="RRM_1"/>
    <property type="match status" value="1"/>
</dbReference>
<feature type="compositionally biased region" description="Low complexity" evidence="7">
    <location>
        <begin position="139"/>
        <end position="152"/>
    </location>
</feature>
<evidence type="ECO:0008006" key="12">
    <source>
        <dbReference type="Google" id="ProtNLM"/>
    </source>
</evidence>
<dbReference type="OrthoDB" id="5411533at2759"/>
<evidence type="ECO:0000256" key="7">
    <source>
        <dbReference type="SAM" id="MobiDB-lite"/>
    </source>
</evidence>
<dbReference type="Pfam" id="PF01585">
    <property type="entry name" value="G-patch"/>
    <property type="match status" value="1"/>
</dbReference>
<evidence type="ECO:0000256" key="5">
    <source>
        <dbReference type="ARBA" id="ARBA00023242"/>
    </source>
</evidence>
<evidence type="ECO:0000313" key="11">
    <source>
        <dbReference type="Proteomes" id="UP000807469"/>
    </source>
</evidence>
<feature type="region of interest" description="Disordered" evidence="7">
    <location>
        <begin position="500"/>
        <end position="546"/>
    </location>
</feature>
<evidence type="ECO:0000256" key="4">
    <source>
        <dbReference type="ARBA" id="ARBA00023187"/>
    </source>
</evidence>
<feature type="compositionally biased region" description="Basic and acidic residues" evidence="7">
    <location>
        <begin position="211"/>
        <end position="240"/>
    </location>
</feature>
<dbReference type="SMART" id="SM00443">
    <property type="entry name" value="G_patch"/>
    <property type="match status" value="1"/>
</dbReference>
<evidence type="ECO:0000256" key="3">
    <source>
        <dbReference type="ARBA" id="ARBA00022884"/>
    </source>
</evidence>
<evidence type="ECO:0000256" key="1">
    <source>
        <dbReference type="ARBA" id="ARBA00004123"/>
    </source>
</evidence>
<keyword evidence="11" id="KW-1185">Reference proteome</keyword>
<dbReference type="PANTHER" id="PTHR13288">
    <property type="entry name" value="SPLICING FACTOR 45 SPF45"/>
    <property type="match status" value="1"/>
</dbReference>
<dbReference type="AlphaFoldDB" id="A0A9P6D1E1"/>
<name>A0A9P6D1E1_9AGAR</name>
<dbReference type="InterPro" id="IPR012677">
    <property type="entry name" value="Nucleotide-bd_a/b_plait_sf"/>
</dbReference>
<protein>
    <recommendedName>
        <fullName evidence="12">G-patch domain-containing protein</fullName>
    </recommendedName>
</protein>
<dbReference type="GO" id="GO:0071011">
    <property type="term" value="C:precatalytic spliceosome"/>
    <property type="evidence" value="ECO:0007669"/>
    <property type="project" value="TreeGrafter"/>
</dbReference>
<evidence type="ECO:0000256" key="2">
    <source>
        <dbReference type="ARBA" id="ARBA00022664"/>
    </source>
</evidence>
<accession>A0A9P6D1E1</accession>
<evidence type="ECO:0000259" key="9">
    <source>
        <dbReference type="PROSITE" id="PS50174"/>
    </source>
</evidence>
<feature type="region of interest" description="Disordered" evidence="7">
    <location>
        <begin position="438"/>
        <end position="469"/>
    </location>
</feature>
<dbReference type="EMBL" id="MU155200">
    <property type="protein sequence ID" value="KAF9480115.1"/>
    <property type="molecule type" value="Genomic_DNA"/>
</dbReference>
<dbReference type="FunFam" id="3.30.70.330:FF:000382">
    <property type="entry name" value="G-patch domain-containing protein"/>
    <property type="match status" value="1"/>
</dbReference>
<dbReference type="InterPro" id="IPR040052">
    <property type="entry name" value="RBM17"/>
</dbReference>
<dbReference type="CDD" id="cd12374">
    <property type="entry name" value="RRM_UHM_SPF45_PUF60"/>
    <property type="match status" value="1"/>
</dbReference>
<feature type="compositionally biased region" description="Basic residues" evidence="7">
    <location>
        <begin position="176"/>
        <end position="190"/>
    </location>
</feature>
<feature type="compositionally biased region" description="Basic and acidic residues" evidence="7">
    <location>
        <begin position="258"/>
        <end position="287"/>
    </location>
</feature>
<dbReference type="Proteomes" id="UP000807469">
    <property type="component" value="Unassembled WGS sequence"/>
</dbReference>
<evidence type="ECO:0000313" key="10">
    <source>
        <dbReference type="EMBL" id="KAF9480115.1"/>
    </source>
</evidence>
<dbReference type="Gene3D" id="3.30.70.330">
    <property type="match status" value="1"/>
</dbReference>
<dbReference type="InterPro" id="IPR035979">
    <property type="entry name" value="RBD_domain_sf"/>
</dbReference>
<comment type="subcellular location">
    <subcellularLocation>
        <location evidence="1">Nucleus</location>
    </subcellularLocation>
</comment>
<feature type="domain" description="G-patch" evidence="9">
    <location>
        <begin position="464"/>
        <end position="514"/>
    </location>
</feature>
<sequence length="649" mass="69628">MSSRAGGLYGGIQFSSGTVFHSSVTQSSEKPQPLPKPTETATQPTEPKIPQANVGVAQSASTTTATIAPPAANAPTGKPTAAWSAALAFAPVRRNPAQKAKPTAPRLPAGAAVLSSTAVVFAPPALVDPAADKAKEEPTAAAAQSTTTSTTQGWGRKVKPPSMILDEDVNGFQQSSHKKKPGKGKNKKNRNAPAMPTWDPMELYDPLRPNDYNEYKVWRTKERIDKRERIAEQRRMEEHKRSRRSASYSDSEGTGSDDDGRPRKAGRYETFDRWSRGRADAEDRDAPMPDVQPVAVDRNLTGDEAYQRRLAMSQQRMRSPPPTESPHPPSRQLQDENKPFVPPPTETGEEAYLRRLAMSTMNRTQTAPAPQAIPAYLPPPAFVLPDRPRSASPPPLAFNPFAPPSVPPPPPGPPAAISNALDERIKAAAAIAAKLSALAGASSSVPAPQPEQATPVEEEKKPDPHGFAARLMAKWGHKEGQGLGAAADGIVNALHVQQVGTGKGGKQGKGASGPSSSKGIGVGSKMGKIINDNDDAKTREDRERFGEPSRVVVLTNMVGPEDLDDDDLREEIGEECSKNGTVERVIVHALQPPPQNPDDAVRIFVLFAGPVGAWKTVRELDGRYFGGRTVRARYFAEPAFLRSDLNGAL</sequence>
<proteinExistence type="predicted"/>
<dbReference type="GO" id="GO:0003723">
    <property type="term" value="F:RNA binding"/>
    <property type="evidence" value="ECO:0007669"/>
    <property type="project" value="UniProtKB-UniRule"/>
</dbReference>
<feature type="compositionally biased region" description="Pro residues" evidence="7">
    <location>
        <begin position="391"/>
        <end position="414"/>
    </location>
</feature>
<feature type="compositionally biased region" description="Polar residues" evidence="7">
    <location>
        <begin position="20"/>
        <end position="30"/>
    </location>
</feature>
<keyword evidence="3 6" id="KW-0694">RNA-binding</keyword>
<dbReference type="SUPFAM" id="SSF54928">
    <property type="entry name" value="RNA-binding domain, RBD"/>
    <property type="match status" value="1"/>
</dbReference>
<feature type="compositionally biased region" description="Low complexity" evidence="7">
    <location>
        <begin position="57"/>
        <end position="76"/>
    </location>
</feature>
<keyword evidence="4" id="KW-0508">mRNA splicing</keyword>
<dbReference type="InterPro" id="IPR000504">
    <property type="entry name" value="RRM_dom"/>
</dbReference>
<feature type="compositionally biased region" description="Basic and acidic residues" evidence="7">
    <location>
        <begin position="534"/>
        <end position="546"/>
    </location>
</feature>
<dbReference type="InterPro" id="IPR000467">
    <property type="entry name" value="G_patch_dom"/>
</dbReference>
<feature type="compositionally biased region" description="Pro residues" evidence="7">
    <location>
        <begin position="319"/>
        <end position="329"/>
    </location>
</feature>
<gene>
    <name evidence="10" type="ORF">BDN70DRAFT_920768</name>
</gene>
<comment type="caution">
    <text evidence="10">The sequence shown here is derived from an EMBL/GenBank/DDBJ whole genome shotgun (WGS) entry which is preliminary data.</text>
</comment>
<evidence type="ECO:0000259" key="8">
    <source>
        <dbReference type="PROSITE" id="PS50102"/>
    </source>
</evidence>
<keyword evidence="5" id="KW-0539">Nucleus</keyword>
<dbReference type="PROSITE" id="PS50102">
    <property type="entry name" value="RRM"/>
    <property type="match status" value="1"/>
</dbReference>
<feature type="compositionally biased region" description="Gly residues" evidence="7">
    <location>
        <begin position="501"/>
        <end position="511"/>
    </location>
</feature>
<dbReference type="PANTHER" id="PTHR13288:SF8">
    <property type="entry name" value="SPLICING FACTOR 45"/>
    <property type="match status" value="1"/>
</dbReference>
<dbReference type="GO" id="GO:0045292">
    <property type="term" value="P:mRNA cis splicing, via spliceosome"/>
    <property type="evidence" value="ECO:0007669"/>
    <property type="project" value="InterPro"/>
</dbReference>